<keyword evidence="2" id="KW-1185">Reference proteome</keyword>
<gene>
    <name evidence="1" type="ORF">SAMN05660703_1286</name>
</gene>
<evidence type="ECO:0000313" key="1">
    <source>
        <dbReference type="EMBL" id="SMC44855.1"/>
    </source>
</evidence>
<dbReference type="AlphaFoldDB" id="A0A1W1Z8X8"/>
<proteinExistence type="predicted"/>
<protein>
    <submittedName>
        <fullName evidence="1">Uncharacterized protein</fullName>
    </submittedName>
</protein>
<dbReference type="EMBL" id="FWXO01000001">
    <property type="protein sequence ID" value="SMC44855.1"/>
    <property type="molecule type" value="Genomic_DNA"/>
</dbReference>
<sequence>MPAETPIIIYNRVQTGAKISLGGLKLGFSNATYQSAIDDFVAKPDKKPMTKHAATAIPM</sequence>
<organism evidence="1 2">
    <name type="scientific">Cellulophaga tyrosinoxydans</name>
    <dbReference type="NCBI Taxonomy" id="504486"/>
    <lineage>
        <taxon>Bacteria</taxon>
        <taxon>Pseudomonadati</taxon>
        <taxon>Bacteroidota</taxon>
        <taxon>Flavobacteriia</taxon>
        <taxon>Flavobacteriales</taxon>
        <taxon>Flavobacteriaceae</taxon>
        <taxon>Cellulophaga</taxon>
    </lineage>
</organism>
<dbReference type="STRING" id="504486.SAMN05660703_1286"/>
<evidence type="ECO:0000313" key="2">
    <source>
        <dbReference type="Proteomes" id="UP000192360"/>
    </source>
</evidence>
<reference evidence="1 2" key="1">
    <citation type="submission" date="2017-04" db="EMBL/GenBank/DDBJ databases">
        <authorList>
            <person name="Afonso C.L."/>
            <person name="Miller P.J."/>
            <person name="Scott M.A."/>
            <person name="Spackman E."/>
            <person name="Goraichik I."/>
            <person name="Dimitrov K.M."/>
            <person name="Suarez D.L."/>
            <person name="Swayne D.E."/>
        </authorList>
    </citation>
    <scope>NUCLEOTIDE SEQUENCE [LARGE SCALE GENOMIC DNA]</scope>
    <source>
        <strain evidence="1 2">DSM 21164</strain>
    </source>
</reference>
<name>A0A1W1Z8X8_9FLAO</name>
<accession>A0A1W1Z8X8</accession>
<dbReference type="Proteomes" id="UP000192360">
    <property type="component" value="Unassembled WGS sequence"/>
</dbReference>